<dbReference type="InterPro" id="IPR029058">
    <property type="entry name" value="AB_hydrolase_fold"/>
</dbReference>
<proteinExistence type="inferred from homology"/>
<dbReference type="EMBL" id="CP031264">
    <property type="protein sequence ID" value="AXI78834.1"/>
    <property type="molecule type" value="Genomic_DNA"/>
</dbReference>
<dbReference type="InterPro" id="IPR013595">
    <property type="entry name" value="Pept_S33_TAP-like_C"/>
</dbReference>
<dbReference type="AlphaFoldDB" id="A0A345SYM9"/>
<sequence length="540" mass="56293">MSGAKGARGTRMRHGGTALLAACGLLLTGCSSDGGSAQPSSGTRTAAAPGATSGDAATPGAAAVLKPLPAATPAALLPYYRQTLNWHACDRSFQCTTFKVPLDYAHPGSGDLTLAAARKRATGAGSTRHGSLLLNPGGPGGSAIGYLEGVADMYAPPVRAAYDLVGLDPRGVGRSNPVRCLNGPRMDAFAAADTTPDNPAEVDALVKADQEFAAGCRQHSGRSLPYLGTVEAARDMDVLRALLGDDKLTYVGKSYGTYLGATYAGLFPTRVGRMVLDGALDPSLDSTQAALGQATGFETAWAAFARDCVTHRDCPFGRTVAEAGRSLDALLRSIDRTPLPTGTSRRLTEALATTGVIQAMYADFLWPQLRTAVKDARRGDGAGLLSLADSYYERRRDGSYANLMPANMAINCLDMAAPFTDPQQASAAVPRFVQASPHFGRAMAWMSLACAYWPVKPTGRPHTITAAGAPPIVVIGTTRDPATPYAWARSLAGQLSSGRLLTFQGDGHTVYGGRSDCIDTAVNTYLLEGEAPKDGKVCSS</sequence>
<evidence type="ECO:0000256" key="1">
    <source>
        <dbReference type="ARBA" id="ARBA00010088"/>
    </source>
</evidence>
<feature type="compositionally biased region" description="Polar residues" evidence="4">
    <location>
        <begin position="34"/>
        <end position="44"/>
    </location>
</feature>
<dbReference type="PANTHER" id="PTHR43248">
    <property type="entry name" value="2-SUCCINYL-6-HYDROXY-2,4-CYCLOHEXADIENE-1-CARBOXYLATE SYNTHASE"/>
    <property type="match status" value="1"/>
</dbReference>
<keyword evidence="2" id="KW-0732">Signal</keyword>
<keyword evidence="3 6" id="KW-0378">Hydrolase</keyword>
<dbReference type="KEGG" id="stri:C7M71_016850"/>
<feature type="region of interest" description="Disordered" evidence="4">
    <location>
        <begin position="34"/>
        <end position="56"/>
    </location>
</feature>
<feature type="compositionally biased region" description="Low complexity" evidence="4">
    <location>
        <begin position="45"/>
        <end position="56"/>
    </location>
</feature>
<dbReference type="Proteomes" id="UP000249340">
    <property type="component" value="Chromosome"/>
</dbReference>
<dbReference type="InterPro" id="IPR051601">
    <property type="entry name" value="Serine_prot/Carboxylest_S33"/>
</dbReference>
<dbReference type="SUPFAM" id="SSF53474">
    <property type="entry name" value="alpha/beta-Hydrolases"/>
    <property type="match status" value="1"/>
</dbReference>
<gene>
    <name evidence="6" type="ORF">C7M71_016850</name>
</gene>
<comment type="similarity">
    <text evidence="1">Belongs to the peptidase S33 family.</text>
</comment>
<dbReference type="OrthoDB" id="4498590at2"/>
<dbReference type="PANTHER" id="PTHR43248:SF29">
    <property type="entry name" value="TRIPEPTIDYL AMINOPEPTIDASE"/>
    <property type="match status" value="1"/>
</dbReference>
<accession>A0A345SYM9</accession>
<name>A0A345SYM9_9ACTN</name>
<evidence type="ECO:0000313" key="6">
    <source>
        <dbReference type="EMBL" id="AXI78834.1"/>
    </source>
</evidence>
<dbReference type="RefSeq" id="WP_111495407.1">
    <property type="nucleotide sequence ID" value="NZ_CP031264.1"/>
</dbReference>
<keyword evidence="7" id="KW-1185">Reference proteome</keyword>
<organism evidence="6 7">
    <name type="scientific">Peterkaempfera bronchialis</name>
    <dbReference type="NCBI Taxonomy" id="2126346"/>
    <lineage>
        <taxon>Bacteria</taxon>
        <taxon>Bacillati</taxon>
        <taxon>Actinomycetota</taxon>
        <taxon>Actinomycetes</taxon>
        <taxon>Kitasatosporales</taxon>
        <taxon>Streptomycetaceae</taxon>
        <taxon>Peterkaempfera</taxon>
    </lineage>
</organism>
<feature type="domain" description="Peptidase S33 tripeptidyl aminopeptidase-like C-terminal" evidence="5">
    <location>
        <begin position="437"/>
        <end position="538"/>
    </location>
</feature>
<evidence type="ECO:0000313" key="7">
    <source>
        <dbReference type="Proteomes" id="UP000249340"/>
    </source>
</evidence>
<evidence type="ECO:0000256" key="3">
    <source>
        <dbReference type="ARBA" id="ARBA00022801"/>
    </source>
</evidence>
<reference evidence="7" key="1">
    <citation type="submission" date="2018-07" db="EMBL/GenBank/DDBJ databases">
        <title>Streptacidiphilus bronchialis DSM 106435 chromosome.</title>
        <authorList>
            <person name="Batra D."/>
            <person name="Gulvik C.A."/>
        </authorList>
    </citation>
    <scope>NUCLEOTIDE SEQUENCE [LARGE SCALE GENOMIC DNA]</scope>
    <source>
        <strain evidence="7">DSM 106435</strain>
    </source>
</reference>
<evidence type="ECO:0000256" key="2">
    <source>
        <dbReference type="ARBA" id="ARBA00022729"/>
    </source>
</evidence>
<dbReference type="PROSITE" id="PS51257">
    <property type="entry name" value="PROKAR_LIPOPROTEIN"/>
    <property type="match status" value="1"/>
</dbReference>
<evidence type="ECO:0000259" key="5">
    <source>
        <dbReference type="Pfam" id="PF08386"/>
    </source>
</evidence>
<dbReference type="Gene3D" id="3.40.50.1820">
    <property type="entry name" value="alpha/beta hydrolase"/>
    <property type="match status" value="1"/>
</dbReference>
<evidence type="ECO:0000256" key="4">
    <source>
        <dbReference type="SAM" id="MobiDB-lite"/>
    </source>
</evidence>
<protein>
    <submittedName>
        <fullName evidence="6">Alpha/beta hydrolase</fullName>
    </submittedName>
</protein>
<dbReference type="Pfam" id="PF08386">
    <property type="entry name" value="Abhydrolase_4"/>
    <property type="match status" value="1"/>
</dbReference>
<dbReference type="GO" id="GO:0016787">
    <property type="term" value="F:hydrolase activity"/>
    <property type="evidence" value="ECO:0007669"/>
    <property type="project" value="UniProtKB-KW"/>
</dbReference>